<dbReference type="CDD" id="cd14256">
    <property type="entry name" value="Dockerin_I"/>
    <property type="match status" value="1"/>
</dbReference>
<dbReference type="PANTHER" id="PTHR36842:SF1">
    <property type="entry name" value="PROTEIN TOLB"/>
    <property type="match status" value="1"/>
</dbReference>
<organism evidence="3 4">
    <name type="scientific">Candidatus Argoarchaeum ethanivorans</name>
    <dbReference type="NCBI Taxonomy" id="2608793"/>
    <lineage>
        <taxon>Archaea</taxon>
        <taxon>Methanobacteriati</taxon>
        <taxon>Methanobacteriota</taxon>
        <taxon>Stenosarchaea group</taxon>
        <taxon>Methanomicrobia</taxon>
        <taxon>Methanosarcinales</taxon>
        <taxon>Methanosarcinales incertae sedis</taxon>
        <taxon>GOM Arc I cluster</taxon>
        <taxon>Candidatus Argoarchaeum</taxon>
    </lineage>
</organism>
<evidence type="ECO:0000313" key="3">
    <source>
        <dbReference type="EMBL" id="CAD6493450.1"/>
    </source>
</evidence>
<dbReference type="InterPro" id="IPR013783">
    <property type="entry name" value="Ig-like_fold"/>
</dbReference>
<comment type="similarity">
    <text evidence="1">Belongs to the TolB family.</text>
</comment>
<dbReference type="Proteomes" id="UP000612009">
    <property type="component" value="Unassembled WGS sequence"/>
</dbReference>
<dbReference type="PROSITE" id="PS51766">
    <property type="entry name" value="DOCKERIN"/>
    <property type="match status" value="1"/>
</dbReference>
<dbReference type="InterPro" id="IPR002105">
    <property type="entry name" value="Dockerin_1_rpt"/>
</dbReference>
<dbReference type="Pfam" id="PF00404">
    <property type="entry name" value="Dockerin_1"/>
    <property type="match status" value="1"/>
</dbReference>
<proteinExistence type="inferred from homology"/>
<name>A0A811TCH3_9EURY</name>
<dbReference type="InterPro" id="IPR032485">
    <property type="entry name" value="LRP1-like_beta_prop"/>
</dbReference>
<dbReference type="InterPro" id="IPR011042">
    <property type="entry name" value="6-blade_b-propeller_TolB-like"/>
</dbReference>
<dbReference type="Pfam" id="PF07676">
    <property type="entry name" value="PD40"/>
    <property type="match status" value="1"/>
</dbReference>
<dbReference type="InterPro" id="IPR036439">
    <property type="entry name" value="Dockerin_dom_sf"/>
</dbReference>
<dbReference type="SUPFAM" id="SSF63446">
    <property type="entry name" value="Type I dockerin domain"/>
    <property type="match status" value="1"/>
</dbReference>
<protein>
    <submittedName>
        <fullName evidence="3">Protein TolB</fullName>
    </submittedName>
</protein>
<comment type="caution">
    <text evidence="3">The sequence shown here is derived from an EMBL/GenBank/DDBJ whole genome shotgun (WGS) entry which is preliminary data.</text>
</comment>
<gene>
    <name evidence="3" type="primary">tolB</name>
    <name evidence="3" type="ORF">LAKADJCE_00516</name>
</gene>
<evidence type="ECO:0000313" key="4">
    <source>
        <dbReference type="Proteomes" id="UP000612009"/>
    </source>
</evidence>
<sequence>MNIILIGFLAVLVLLTGISAAGKITTLETTPLVNSTAWECAPVWSEDGTGLFYASNESGNFDILRVDADGTNKTRITNDSADEFPSFSWSTWENGSIIDRIVYISQSVGSDIWIIDADGTNESKLTDSGYNIDPALVCVPLPQISGMQPSGTIDNNMPAVSSNFSCSYGNISAVNLSVDGIDVTSNANITDSNVSYSPIEPLDCGDHNFTVRVESDLYTVGYGYRFFTIAYITNQKPTCVSNSTPTISANISCSYGSIATVTISVDGVNVTSNATIADSYISYTPTEPLLNGTHNATVCANSTHGINDSMTWVFYVNSYYPPGGGGGAGGGGYSCAPKIVFASNRSGNFDIWMMNMDGTGLMQLTNSPSNETHPVAVDSKTVYVSDESGSRDLWSMDLNGSNKQQLTSSAVDECMPAWSPIGGIVYTQRSCGGDDYNLFAMNTDGTGKTRLTNNPLDELSPVFSQSPYQLKVAYAIENDDSDIWTTSFKETDNKVRIWHLEGWYVLVCREVYGNEVCLELAKNGTMVDQEIVAINESFSMSCSGDTIITGTLHNINRSDDSAFEVSLVNVTQYSGGGGVLFSDATKILTNAPIRLCAMRGDLNSDSEITSTDAAIVLEIAVGSRPCDPETLAIADVSGDGRVSSLDALMILQNCTTSLCRK</sequence>
<dbReference type="PANTHER" id="PTHR36842">
    <property type="entry name" value="PROTEIN TOLB HOMOLOG"/>
    <property type="match status" value="1"/>
</dbReference>
<dbReference type="InterPro" id="IPR011659">
    <property type="entry name" value="WD40"/>
</dbReference>
<dbReference type="AlphaFoldDB" id="A0A811TCH3"/>
<dbReference type="InterPro" id="IPR016134">
    <property type="entry name" value="Dockerin_dom"/>
</dbReference>
<evidence type="ECO:0000259" key="2">
    <source>
        <dbReference type="PROSITE" id="PS51766"/>
    </source>
</evidence>
<evidence type="ECO:0000256" key="1">
    <source>
        <dbReference type="ARBA" id="ARBA00009820"/>
    </source>
</evidence>
<dbReference type="Gene3D" id="2.120.10.30">
    <property type="entry name" value="TolB, C-terminal domain"/>
    <property type="match status" value="3"/>
</dbReference>
<dbReference type="GO" id="GO:0000272">
    <property type="term" value="P:polysaccharide catabolic process"/>
    <property type="evidence" value="ECO:0007669"/>
    <property type="project" value="InterPro"/>
</dbReference>
<dbReference type="Gene3D" id="1.10.1330.10">
    <property type="entry name" value="Dockerin domain"/>
    <property type="match status" value="1"/>
</dbReference>
<dbReference type="GO" id="GO:0004553">
    <property type="term" value="F:hydrolase activity, hydrolyzing O-glycosyl compounds"/>
    <property type="evidence" value="ECO:0007669"/>
    <property type="project" value="InterPro"/>
</dbReference>
<accession>A0A811TCH3</accession>
<dbReference type="Pfam" id="PF16472">
    <property type="entry name" value="DUF5050"/>
    <property type="match status" value="1"/>
</dbReference>
<feature type="domain" description="Dockerin" evidence="2">
    <location>
        <begin position="595"/>
        <end position="661"/>
    </location>
</feature>
<dbReference type="EMBL" id="CAJHIR010000027">
    <property type="protein sequence ID" value="CAD6493450.1"/>
    <property type="molecule type" value="Genomic_DNA"/>
</dbReference>
<dbReference type="SUPFAM" id="SSF82171">
    <property type="entry name" value="DPP6 N-terminal domain-like"/>
    <property type="match status" value="1"/>
</dbReference>
<dbReference type="Gene3D" id="2.60.40.10">
    <property type="entry name" value="Immunoglobulins"/>
    <property type="match status" value="1"/>
</dbReference>
<reference evidence="3" key="1">
    <citation type="submission" date="2020-10" db="EMBL/GenBank/DDBJ databases">
        <authorList>
            <person name="Hahn C.J."/>
            <person name="Laso-Perez R."/>
            <person name="Vulcano F."/>
            <person name="Vaziourakis K.-M."/>
            <person name="Stokke R."/>
            <person name="Steen I.H."/>
            <person name="Teske A."/>
            <person name="Boetius A."/>
            <person name="Liebeke M."/>
            <person name="Amann R."/>
            <person name="Knittel K."/>
        </authorList>
    </citation>
    <scope>NUCLEOTIDE SEQUENCE</scope>
    <source>
        <strain evidence="3">Gfbio:e3339647-f889-4370-9287-4fb5cb688e4c:AG392J18_GoMArc1</strain>
    </source>
</reference>